<accession>A0A0C3Q4B3</accession>
<dbReference type="SMART" id="SM00220">
    <property type="entry name" value="S_TKc"/>
    <property type="match status" value="1"/>
</dbReference>
<dbReference type="SUPFAM" id="SSF48452">
    <property type="entry name" value="TPR-like"/>
    <property type="match status" value="2"/>
</dbReference>
<reference evidence="5" key="2">
    <citation type="submission" date="2015-01" db="EMBL/GenBank/DDBJ databases">
        <title>Evolutionary Origins and Diversification of the Mycorrhizal Mutualists.</title>
        <authorList>
            <consortium name="DOE Joint Genome Institute"/>
            <consortium name="Mycorrhizal Genomics Consortium"/>
            <person name="Kohler A."/>
            <person name="Kuo A."/>
            <person name="Nagy L.G."/>
            <person name="Floudas D."/>
            <person name="Copeland A."/>
            <person name="Barry K.W."/>
            <person name="Cichocki N."/>
            <person name="Veneault-Fourrey C."/>
            <person name="LaButti K."/>
            <person name="Lindquist E.A."/>
            <person name="Lipzen A."/>
            <person name="Lundell T."/>
            <person name="Morin E."/>
            <person name="Murat C."/>
            <person name="Riley R."/>
            <person name="Ohm R."/>
            <person name="Sun H."/>
            <person name="Tunlid A."/>
            <person name="Henrissat B."/>
            <person name="Grigoriev I.V."/>
            <person name="Hibbett D.S."/>
            <person name="Martin F."/>
        </authorList>
    </citation>
    <scope>NUCLEOTIDE SEQUENCE [LARGE SCALE GENOMIC DNA]</scope>
    <source>
        <strain evidence="5">MUT 4182</strain>
    </source>
</reference>
<dbReference type="Gene3D" id="1.10.510.10">
    <property type="entry name" value="Transferase(Phosphotransferase) domain 1"/>
    <property type="match status" value="1"/>
</dbReference>
<evidence type="ECO:0000259" key="3">
    <source>
        <dbReference type="PROSITE" id="PS50011"/>
    </source>
</evidence>
<evidence type="ECO:0000256" key="2">
    <source>
        <dbReference type="SAM" id="MobiDB-lite"/>
    </source>
</evidence>
<feature type="compositionally biased region" description="Basic and acidic residues" evidence="2">
    <location>
        <begin position="107"/>
        <end position="129"/>
    </location>
</feature>
<dbReference type="InterPro" id="IPR011009">
    <property type="entry name" value="Kinase-like_dom_sf"/>
</dbReference>
<sequence>MQEEENYAAKSSQVSGSGEGDPLSASMHGSRLRYKLEKLARWRIDPSLIEFPEDAREFHVANESKHVTDKSSASDGRNTHSPSDIQEPEDDQQGKDEGAESGTANGDNDHNREGGRKGDNNCEEKESHRQASLPKIGDEPSSSEDIADQNPDSGDCDPQPRSDNQEPECDQQDQDEGTDARTTDAETNNTEDKTRKEPDSTDEEWNSDRQTPKLKTVAVKKLKIERDTDLERVLGLALRESEFLVDLSHPHIVRLEGFVEDLSERKVWLIFPWEEHGNLRDFLASGEWEIPERISLINDVTLGLDYLHNQEPPIYHGDLKLLNILVNSKYSALIIDFGSARHLRNDHVRKQAKESEDKPEPATHTIAAGDDQVTLQALFSATATTLTLTGNSYTIRWAAPELLQDENPCLRSDIWALGWIAYEVMTNTIPFHDVKKDSLVINRVIQGHLPSVTEDALMSLIRALCSLMTMIVPAPTQTIDEEASRIRRAQLLSQLGHMYRRQTDYPNALSCFTDALNIYTTNNDSSGRALMLCNLTAIHRFRHEQTAAITLYSEALEIYPDVGNESEKADAIFGLADAYRTRQEYDKAVKLYSDYLNMSTGTGSSRARALALWGLADVHRARQEHSDAINLYSEALLIFTAIGDPECRATALWGLAETHRAEQEYDEAIKLYSEAKQILTDIGDKHWLPEALLGLAQTHQMQDHHGEAIALYTEASEVLAEIGESSRASDALENAASIRRRIEGASEDLTNTAGAEEESLLKSE</sequence>
<dbReference type="CDD" id="cd00180">
    <property type="entry name" value="PKc"/>
    <property type="match status" value="1"/>
</dbReference>
<dbReference type="SUPFAM" id="SSF56112">
    <property type="entry name" value="Protein kinase-like (PK-like)"/>
    <property type="match status" value="1"/>
</dbReference>
<feature type="repeat" description="TPR" evidence="1">
    <location>
        <begin position="569"/>
        <end position="602"/>
    </location>
</feature>
<gene>
    <name evidence="4" type="ORF">M407DRAFT_32246</name>
</gene>
<dbReference type="GO" id="GO:0005524">
    <property type="term" value="F:ATP binding"/>
    <property type="evidence" value="ECO:0007669"/>
    <property type="project" value="InterPro"/>
</dbReference>
<name>A0A0C3Q4B3_9AGAM</name>
<dbReference type="Pfam" id="PF00069">
    <property type="entry name" value="Pkinase"/>
    <property type="match status" value="1"/>
</dbReference>
<feature type="repeat" description="TPR" evidence="1">
    <location>
        <begin position="489"/>
        <end position="522"/>
    </location>
</feature>
<dbReference type="PROSITE" id="PS50005">
    <property type="entry name" value="TPR"/>
    <property type="match status" value="2"/>
</dbReference>
<feature type="domain" description="Protein kinase" evidence="3">
    <location>
        <begin position="168"/>
        <end position="500"/>
    </location>
</feature>
<dbReference type="InterPro" id="IPR008271">
    <property type="entry name" value="Ser/Thr_kinase_AS"/>
</dbReference>
<keyword evidence="5" id="KW-1185">Reference proteome</keyword>
<dbReference type="AlphaFoldDB" id="A0A0C3Q4B3"/>
<proteinExistence type="predicted"/>
<feature type="compositionally biased region" description="Polar residues" evidence="2">
    <location>
        <begin position="70"/>
        <end position="84"/>
    </location>
</feature>
<feature type="region of interest" description="Disordered" evidence="2">
    <location>
        <begin position="743"/>
        <end position="764"/>
    </location>
</feature>
<organism evidence="4 5">
    <name type="scientific">Tulasnella calospora MUT 4182</name>
    <dbReference type="NCBI Taxonomy" id="1051891"/>
    <lineage>
        <taxon>Eukaryota</taxon>
        <taxon>Fungi</taxon>
        <taxon>Dikarya</taxon>
        <taxon>Basidiomycota</taxon>
        <taxon>Agaricomycotina</taxon>
        <taxon>Agaricomycetes</taxon>
        <taxon>Cantharellales</taxon>
        <taxon>Tulasnellaceae</taxon>
        <taxon>Tulasnella</taxon>
    </lineage>
</organism>
<keyword evidence="1" id="KW-0802">TPR repeat</keyword>
<dbReference type="GO" id="GO:0004672">
    <property type="term" value="F:protein kinase activity"/>
    <property type="evidence" value="ECO:0007669"/>
    <property type="project" value="InterPro"/>
</dbReference>
<protein>
    <recommendedName>
        <fullName evidence="3">Protein kinase domain-containing protein</fullName>
    </recommendedName>
</protein>
<dbReference type="InterPro" id="IPR011990">
    <property type="entry name" value="TPR-like_helical_dom_sf"/>
</dbReference>
<dbReference type="Pfam" id="PF07714">
    <property type="entry name" value="PK_Tyr_Ser-Thr"/>
    <property type="match status" value="1"/>
</dbReference>
<dbReference type="Gene3D" id="1.25.40.10">
    <property type="entry name" value="Tetratricopeptide repeat domain"/>
    <property type="match status" value="2"/>
</dbReference>
<evidence type="ECO:0000256" key="1">
    <source>
        <dbReference type="PROSITE-ProRule" id="PRU00339"/>
    </source>
</evidence>
<dbReference type="EMBL" id="KN823315">
    <property type="protein sequence ID" value="KIO18076.1"/>
    <property type="molecule type" value="Genomic_DNA"/>
</dbReference>
<feature type="region of interest" description="Disordered" evidence="2">
    <location>
        <begin position="62"/>
        <end position="210"/>
    </location>
</feature>
<reference evidence="4 5" key="1">
    <citation type="submission" date="2014-04" db="EMBL/GenBank/DDBJ databases">
        <authorList>
            <consortium name="DOE Joint Genome Institute"/>
            <person name="Kuo A."/>
            <person name="Girlanda M."/>
            <person name="Perotto S."/>
            <person name="Kohler A."/>
            <person name="Nagy L.G."/>
            <person name="Floudas D."/>
            <person name="Copeland A."/>
            <person name="Barry K.W."/>
            <person name="Cichocki N."/>
            <person name="Veneault-Fourrey C."/>
            <person name="LaButti K."/>
            <person name="Lindquist E.A."/>
            <person name="Lipzen A."/>
            <person name="Lundell T."/>
            <person name="Morin E."/>
            <person name="Murat C."/>
            <person name="Sun H."/>
            <person name="Tunlid A."/>
            <person name="Henrissat B."/>
            <person name="Grigoriev I.V."/>
            <person name="Hibbett D.S."/>
            <person name="Martin F."/>
            <person name="Nordberg H.P."/>
            <person name="Cantor M.N."/>
            <person name="Hua S.X."/>
        </authorList>
    </citation>
    <scope>NUCLEOTIDE SEQUENCE [LARGE SCALE GENOMIC DNA]</scope>
    <source>
        <strain evidence="4 5">MUT 4182</strain>
    </source>
</reference>
<dbReference type="PROSITE" id="PS50011">
    <property type="entry name" value="PROTEIN_KINASE_DOM"/>
    <property type="match status" value="1"/>
</dbReference>
<evidence type="ECO:0000313" key="4">
    <source>
        <dbReference type="EMBL" id="KIO18076.1"/>
    </source>
</evidence>
<dbReference type="PANTHER" id="PTHR10098">
    <property type="entry name" value="RAPSYN-RELATED"/>
    <property type="match status" value="1"/>
</dbReference>
<dbReference type="HOGENOM" id="CLU_000288_7_37_1"/>
<dbReference type="OrthoDB" id="10692542at2759"/>
<dbReference type="SMART" id="SM00028">
    <property type="entry name" value="TPR"/>
    <property type="match status" value="6"/>
</dbReference>
<dbReference type="Pfam" id="PF13424">
    <property type="entry name" value="TPR_12"/>
    <property type="match status" value="3"/>
</dbReference>
<dbReference type="InterPro" id="IPR019734">
    <property type="entry name" value="TPR_rpt"/>
</dbReference>
<dbReference type="InterPro" id="IPR000719">
    <property type="entry name" value="Prot_kinase_dom"/>
</dbReference>
<feature type="region of interest" description="Disordered" evidence="2">
    <location>
        <begin position="1"/>
        <end position="29"/>
    </location>
</feature>
<evidence type="ECO:0000313" key="5">
    <source>
        <dbReference type="Proteomes" id="UP000054248"/>
    </source>
</evidence>
<dbReference type="InterPro" id="IPR001245">
    <property type="entry name" value="Ser-Thr/Tyr_kinase_cat_dom"/>
</dbReference>
<dbReference type="Proteomes" id="UP000054248">
    <property type="component" value="Unassembled WGS sequence"/>
</dbReference>
<dbReference type="PROSITE" id="PS00108">
    <property type="entry name" value="PROTEIN_KINASE_ST"/>
    <property type="match status" value="1"/>
</dbReference>
<feature type="compositionally biased region" description="Basic and acidic residues" evidence="2">
    <location>
        <begin position="178"/>
        <end position="199"/>
    </location>
</feature>
<feature type="compositionally biased region" description="Acidic residues" evidence="2">
    <location>
        <begin position="165"/>
        <end position="177"/>
    </location>
</feature>